<gene>
    <name evidence="1" type="ORF">LCGC14_2612990</name>
</gene>
<organism evidence="1">
    <name type="scientific">marine sediment metagenome</name>
    <dbReference type="NCBI Taxonomy" id="412755"/>
    <lineage>
        <taxon>unclassified sequences</taxon>
        <taxon>metagenomes</taxon>
        <taxon>ecological metagenomes</taxon>
    </lineage>
</organism>
<dbReference type="InterPro" id="IPR038563">
    <property type="entry name" value="Endonuclease_7_sf"/>
</dbReference>
<dbReference type="EMBL" id="LAZR01044401">
    <property type="protein sequence ID" value="KKL04743.1"/>
    <property type="molecule type" value="Genomic_DNA"/>
</dbReference>
<name>A0A0F9CY22_9ZZZZ</name>
<sequence length="93" mass="10398">MKLDRAAKNKAASANLQRKYGITLADYNRMLKAQGGRCAICGRKPSKTRRLDVDHSHKSGRIRGLLCHRDNRGLAWFSDNPATLRAAADYLSK</sequence>
<reference evidence="1" key="1">
    <citation type="journal article" date="2015" name="Nature">
        <title>Complex archaea that bridge the gap between prokaryotes and eukaryotes.</title>
        <authorList>
            <person name="Spang A."/>
            <person name="Saw J.H."/>
            <person name="Jorgensen S.L."/>
            <person name="Zaremba-Niedzwiedzka K."/>
            <person name="Martijn J."/>
            <person name="Lind A.E."/>
            <person name="van Eijk R."/>
            <person name="Schleper C."/>
            <person name="Guy L."/>
            <person name="Ettema T.J."/>
        </authorList>
    </citation>
    <scope>NUCLEOTIDE SEQUENCE</scope>
</reference>
<accession>A0A0F9CY22</accession>
<comment type="caution">
    <text evidence="1">The sequence shown here is derived from an EMBL/GenBank/DDBJ whole genome shotgun (WGS) entry which is preliminary data.</text>
</comment>
<proteinExistence type="predicted"/>
<dbReference type="Pfam" id="PF02945">
    <property type="entry name" value="Endonuclease_7"/>
    <property type="match status" value="1"/>
</dbReference>
<dbReference type="AlphaFoldDB" id="A0A0F9CY22"/>
<evidence type="ECO:0000313" key="1">
    <source>
        <dbReference type="EMBL" id="KKL04743.1"/>
    </source>
</evidence>
<evidence type="ECO:0008006" key="2">
    <source>
        <dbReference type="Google" id="ProtNLM"/>
    </source>
</evidence>
<dbReference type="InterPro" id="IPR044925">
    <property type="entry name" value="His-Me_finger_sf"/>
</dbReference>
<protein>
    <recommendedName>
        <fullName evidence="2">Recombination endonuclease VII</fullName>
    </recommendedName>
</protein>
<dbReference type="Gene3D" id="3.40.1800.10">
    <property type="entry name" value="His-Me finger endonucleases"/>
    <property type="match status" value="1"/>
</dbReference>
<dbReference type="SUPFAM" id="SSF54060">
    <property type="entry name" value="His-Me finger endonucleases"/>
    <property type="match status" value="1"/>
</dbReference>
<dbReference type="InterPro" id="IPR004211">
    <property type="entry name" value="Endonuclease_7"/>
</dbReference>